<sequence length="196" mass="22085">MLDKDFDLDNFGIYEGISETIVTTNKGWTPNAAPMGIIRKKDKLFIRLFKGSKTYENVLAGKVLVANITCDPILFVLSTFTDLEDSEFEQNTFNGISISPLKEAQCWVAFECMNSKLTSDAFISELVPIRAHLNKCSIHAPNRGFNGVIEACIHATRYHLTEDEKYLRLIKAYGDIVEKCGGNAEKEAMKLIYEFL</sequence>
<dbReference type="RefSeq" id="WP_135387898.1">
    <property type="nucleotide sequence ID" value="NZ_PGGK01000001.1"/>
</dbReference>
<dbReference type="Pfam" id="PF04289">
    <property type="entry name" value="DUF447_N"/>
    <property type="match status" value="1"/>
</dbReference>
<reference evidence="3 4" key="1">
    <citation type="submission" date="2017-11" db="EMBL/GenBank/DDBJ databases">
        <title>Isolation and Characterization of Methanogenic Archaea from Saline Meromictic Lake at Siberia.</title>
        <authorList>
            <person name="Shen Y."/>
            <person name="Huang H.-H."/>
            <person name="Lai M.-C."/>
            <person name="Chen S.-C."/>
        </authorList>
    </citation>
    <scope>NUCLEOTIDE SEQUENCE [LARGE SCALE GENOMIC DNA]</scope>
    <source>
        <strain evidence="3 4">SY-01</strain>
    </source>
</reference>
<keyword evidence="4" id="KW-1185">Reference proteome</keyword>
<dbReference type="SUPFAM" id="SSF50475">
    <property type="entry name" value="FMN-binding split barrel"/>
    <property type="match status" value="1"/>
</dbReference>
<dbReference type="InterPro" id="IPR049288">
    <property type="entry name" value="DUF447_C"/>
</dbReference>
<dbReference type="Gene3D" id="1.20.58.290">
    <property type="entry name" value="Hypothetical membrane protein ta0354_69_121"/>
    <property type="match status" value="1"/>
</dbReference>
<dbReference type="EMBL" id="PGGK01000001">
    <property type="protein sequence ID" value="TGC11395.1"/>
    <property type="molecule type" value="Genomic_DNA"/>
</dbReference>
<dbReference type="Gene3D" id="2.30.110.10">
    <property type="entry name" value="Electron Transport, Fmn-binding Protein, Chain A"/>
    <property type="match status" value="1"/>
</dbReference>
<feature type="domain" description="DUF447" evidence="2">
    <location>
        <begin position="142"/>
        <end position="194"/>
    </location>
</feature>
<evidence type="ECO:0000259" key="1">
    <source>
        <dbReference type="Pfam" id="PF04289"/>
    </source>
</evidence>
<name>A0A4E0QTR2_9EURY</name>
<comment type="caution">
    <text evidence="3">The sequence shown here is derived from an EMBL/GenBank/DDBJ whole genome shotgun (WGS) entry which is preliminary data.</text>
</comment>
<evidence type="ECO:0000259" key="2">
    <source>
        <dbReference type="Pfam" id="PF20766"/>
    </source>
</evidence>
<gene>
    <name evidence="3" type="ORF">CUN85_00485</name>
</gene>
<dbReference type="OrthoDB" id="146030at2157"/>
<dbReference type="InterPro" id="IPR012349">
    <property type="entry name" value="Split_barrel_FMN-bd"/>
</dbReference>
<evidence type="ECO:0000313" key="3">
    <source>
        <dbReference type="EMBL" id="TGC11395.1"/>
    </source>
</evidence>
<proteinExistence type="predicted"/>
<dbReference type="Proteomes" id="UP000297295">
    <property type="component" value="Unassembled WGS sequence"/>
</dbReference>
<accession>A0A4E0QTR2</accession>
<protein>
    <submittedName>
        <fullName evidence="3">DUF447 domain-containing protein</fullName>
    </submittedName>
</protein>
<evidence type="ECO:0000313" key="4">
    <source>
        <dbReference type="Proteomes" id="UP000297295"/>
    </source>
</evidence>
<organism evidence="3 4">
    <name type="scientific">Methanolobus halotolerans</name>
    <dbReference type="NCBI Taxonomy" id="2052935"/>
    <lineage>
        <taxon>Archaea</taxon>
        <taxon>Methanobacteriati</taxon>
        <taxon>Methanobacteriota</taxon>
        <taxon>Stenosarchaea group</taxon>
        <taxon>Methanomicrobia</taxon>
        <taxon>Methanosarcinales</taxon>
        <taxon>Methanosarcinaceae</taxon>
        <taxon>Methanolobus</taxon>
    </lineage>
</organism>
<dbReference type="Pfam" id="PF20766">
    <property type="entry name" value="DUF447_C"/>
    <property type="match status" value="1"/>
</dbReference>
<dbReference type="InterPro" id="IPR007386">
    <property type="entry name" value="DUF447_N"/>
</dbReference>
<feature type="domain" description="DUF447" evidence="1">
    <location>
        <begin position="18"/>
        <end position="134"/>
    </location>
</feature>
<dbReference type="AlphaFoldDB" id="A0A4E0QTR2"/>